<dbReference type="InterPro" id="IPR029045">
    <property type="entry name" value="ClpP/crotonase-like_dom_sf"/>
</dbReference>
<dbReference type="Pfam" id="PF00378">
    <property type="entry name" value="ECH_1"/>
    <property type="match status" value="1"/>
</dbReference>
<dbReference type="Gene3D" id="3.90.226.10">
    <property type="entry name" value="2-enoyl-CoA Hydratase, Chain A, domain 1"/>
    <property type="match status" value="1"/>
</dbReference>
<dbReference type="InterPro" id="IPR051683">
    <property type="entry name" value="Enoyl-CoA_Hydratase/Isomerase"/>
</dbReference>
<dbReference type="PANTHER" id="PTHR42964">
    <property type="entry name" value="ENOYL-COA HYDRATASE"/>
    <property type="match status" value="1"/>
</dbReference>
<dbReference type="Proteomes" id="UP001183388">
    <property type="component" value="Unassembled WGS sequence"/>
</dbReference>
<name>A0ABU2L3Z5_9ACTN</name>
<evidence type="ECO:0000313" key="2">
    <source>
        <dbReference type="EMBL" id="MDT0306280.1"/>
    </source>
</evidence>
<comment type="caution">
    <text evidence="2">The sequence shown here is derived from an EMBL/GenBank/DDBJ whole genome shotgun (WGS) entry which is preliminary data.</text>
</comment>
<dbReference type="RefSeq" id="WP_311629208.1">
    <property type="nucleotide sequence ID" value="NZ_JAVREN010000005.1"/>
</dbReference>
<dbReference type="EMBL" id="JAVREN010000005">
    <property type="protein sequence ID" value="MDT0306280.1"/>
    <property type="molecule type" value="Genomic_DNA"/>
</dbReference>
<dbReference type="InterPro" id="IPR001753">
    <property type="entry name" value="Enoyl-CoA_hydra/iso"/>
</dbReference>
<evidence type="ECO:0000313" key="3">
    <source>
        <dbReference type="Proteomes" id="UP001183388"/>
    </source>
</evidence>
<dbReference type="SUPFAM" id="SSF52096">
    <property type="entry name" value="ClpP/crotonase"/>
    <property type="match status" value="1"/>
</dbReference>
<proteinExistence type="inferred from homology"/>
<keyword evidence="3" id="KW-1185">Reference proteome</keyword>
<dbReference type="NCBIfam" id="NF005879">
    <property type="entry name" value="PRK07827.1"/>
    <property type="match status" value="1"/>
</dbReference>
<dbReference type="Gene3D" id="1.10.12.10">
    <property type="entry name" value="Lyase 2-enoyl-coa Hydratase, Chain A, domain 2"/>
    <property type="match status" value="1"/>
</dbReference>
<protein>
    <submittedName>
        <fullName evidence="2">Enoyl-CoA hydratase family protein</fullName>
    </submittedName>
</protein>
<accession>A0ABU2L3Z5</accession>
<dbReference type="PANTHER" id="PTHR42964:SF1">
    <property type="entry name" value="POLYKETIDE BIOSYNTHESIS ENOYL-COA HYDRATASE PKSH-RELATED"/>
    <property type="match status" value="1"/>
</dbReference>
<comment type="similarity">
    <text evidence="1">Belongs to the enoyl-CoA hydratase/isomerase family.</text>
</comment>
<organism evidence="2 3">
    <name type="scientific">Streptomyces boetiae</name>
    <dbReference type="NCBI Taxonomy" id="3075541"/>
    <lineage>
        <taxon>Bacteria</taxon>
        <taxon>Bacillati</taxon>
        <taxon>Actinomycetota</taxon>
        <taxon>Actinomycetes</taxon>
        <taxon>Kitasatosporales</taxon>
        <taxon>Streptomycetaceae</taxon>
        <taxon>Streptomyces</taxon>
    </lineage>
</organism>
<dbReference type="CDD" id="cd06558">
    <property type="entry name" value="crotonase-like"/>
    <property type="match status" value="1"/>
</dbReference>
<dbReference type="InterPro" id="IPR014748">
    <property type="entry name" value="Enoyl-CoA_hydra_C"/>
</dbReference>
<evidence type="ECO:0000256" key="1">
    <source>
        <dbReference type="ARBA" id="ARBA00005254"/>
    </source>
</evidence>
<reference evidence="3" key="1">
    <citation type="submission" date="2023-07" db="EMBL/GenBank/DDBJ databases">
        <title>30 novel species of actinomycetes from the DSMZ collection.</title>
        <authorList>
            <person name="Nouioui I."/>
        </authorList>
    </citation>
    <scope>NUCLEOTIDE SEQUENCE [LARGE SCALE GENOMIC DNA]</scope>
    <source>
        <strain evidence="3">DSM 44917</strain>
    </source>
</reference>
<sequence length="269" mass="27883">MAEQAAQEKAQEAERPALVGYAAAQGVATLTLDSPANRNALSPRLMSELAEGLAAAAADPGVRVAVLTHTGGTFCAGADLSGSDPAEGTARLLALLRRIVELPKPVVARVDGHVRAGGLGLLGACDLAVAGPGSTFAFTEARLGLAPAIISLTTLPRLSGRAAARYYLTGERFDAATAERIGLITSAPDGPDGLDAELDALLNAFRACSPQGLAETKALTTRGVLRAFAEHGEEMTALSARLFRSEEAREGLTAWLERRRPRWAAGHAP</sequence>
<gene>
    <name evidence="2" type="ORF">RM780_04790</name>
</gene>